<dbReference type="RefSeq" id="XP_018327782.2">
    <property type="nucleotide sequence ID" value="XM_018472280.2"/>
</dbReference>
<evidence type="ECO:0000256" key="1">
    <source>
        <dbReference type="SAM" id="MobiDB-lite"/>
    </source>
</evidence>
<feature type="region of interest" description="Disordered" evidence="1">
    <location>
        <begin position="1089"/>
        <end position="1114"/>
    </location>
</feature>
<feature type="compositionally biased region" description="Basic and acidic residues" evidence="1">
    <location>
        <begin position="1090"/>
        <end position="1111"/>
    </location>
</feature>
<reference evidence="3" key="1">
    <citation type="submission" date="2025-08" db="UniProtKB">
        <authorList>
            <consortium name="RefSeq"/>
        </authorList>
    </citation>
    <scope>IDENTIFICATION</scope>
    <source>
        <tissue evidence="3">Entire body</tissue>
    </source>
</reference>
<name>A0A1W4X4P2_AGRPL</name>
<proteinExistence type="predicted"/>
<dbReference type="InParanoid" id="A0A1W4X4P2"/>
<evidence type="ECO:0000313" key="3">
    <source>
        <dbReference type="RefSeq" id="XP_018327782.2"/>
    </source>
</evidence>
<dbReference type="Proteomes" id="UP000192223">
    <property type="component" value="Unplaced"/>
</dbReference>
<dbReference type="KEGG" id="apln:108738724"/>
<accession>A0A1W4X4P2</accession>
<dbReference type="OrthoDB" id="6776866at2759"/>
<feature type="compositionally biased region" description="Polar residues" evidence="1">
    <location>
        <begin position="396"/>
        <end position="412"/>
    </location>
</feature>
<dbReference type="GeneID" id="108738724"/>
<sequence>MPTDVNEQDRQRKRCDTCLKSYRCAKLRKCEPCEKICGNDVMGNVGSINKIDEYSAYFTLGEFGPGFQMDQIVDFIGLPERDKYEKVVVIGKTKDQNGLKKCKALIIDPVESFKDIKEAKCAGIALKKTETDQKLVAPSNIQDYIETAENHLIAEIGTEKPITVSKDIPMIENILKSDFMENTPMGLNNDFNESTQSSEKKLIKSSLKKGSLRFKGNSDEPLMESITDTNSTQNSDSLKLLHRMKDSSYFPTADENVKIDENFKSQLSSLSSSELKPSENQTFPYDLNQNLTSPFNLSTTHQSKSQQHMSTRLLPRKHNRVRPNSNPYRHRVSSILSENNSSIEEMPIKENKNLLQSEGMSPSNESYLEINERFKDEDLLEKKANEMVTGDRKQPLESNMDPQVEYSSSNEVPSQISRAFKKIKRPIQSRNSSNNEKTLKSIVMMPKDKLLAPLEITESSENHESTTFDVVTKLPKTIGKVTEIVQDATDRVFFEKSSTADFLQEEYRDIHQLQRLYVTTPKTDTIKKNWKEEYLYTTKNTFAESNESTSFDDDTNAVDESENQTIRTEVKNKDKLKLLKESKVTEKVLAVPKAHKNINRDQSDVLEHPYGTQKTISTKFTNLETQDSFPDSKEVRLQSENIESDFSQFTDKTNDSLDSFTNQPETDNDAFLEPNATTAFSEHTKEETLSKEADYKSNVNKESNIILTSSESRIIKQKHLPILKSKLYSPLKQELHTGQNILTKPNSNITYLVLEGEKSKLISSNQIKDKVDESSTISKNIQPSVDYEQNLDSLVDASRYDNYSTEVPSEENTFLKSIKQKLKSVNRSHKTPQNMVSAELHHRGIDTLKEPSLNSNASKPENAITNTDSEEKLKAFTHANKKLKAKHAFPTKINPNVAHAKDISDFPKTGESVPSIKQAFTNYVDDESDIVSSIPIKIESGSLENVLKAKHLDSLVQELEQLPPIIYDRALKVSSALSKLQSTSSPNKNLIQPLSTKKLQVDESKMDFVETNAEDFNSNSNPVEFQINGDENYKNLDESFETTEEASPYLKSIESKSDKILSFEGNIQSKEMKLANKFKEDTFDLNTPLKDAEASNEKPIKVGKEESSTRKKFDKKLKRKFDDMTVQNSQKKKEKDNQIVSESLQSIYSTKAVSDEVGNSNPEIISKENIFKNFGRVIPNIQEYPLKTNSLTDNLLFHGNDIHLPLNAKKNEDGSYKLSLDIQKLCDCKELSCIKHTPETVEEKRNVRGASHTNSDAAAQDKFTAFSDFLGQLRKISKPSSHSEFSKSQYNNEILKLISSIRPSHDT</sequence>
<organism evidence="2 3">
    <name type="scientific">Agrilus planipennis</name>
    <name type="common">Emerald ash borer</name>
    <name type="synonym">Agrilus marcopoli</name>
    <dbReference type="NCBI Taxonomy" id="224129"/>
    <lineage>
        <taxon>Eukaryota</taxon>
        <taxon>Metazoa</taxon>
        <taxon>Ecdysozoa</taxon>
        <taxon>Arthropoda</taxon>
        <taxon>Hexapoda</taxon>
        <taxon>Insecta</taxon>
        <taxon>Pterygota</taxon>
        <taxon>Neoptera</taxon>
        <taxon>Endopterygota</taxon>
        <taxon>Coleoptera</taxon>
        <taxon>Polyphaga</taxon>
        <taxon>Elateriformia</taxon>
        <taxon>Buprestoidea</taxon>
        <taxon>Buprestidae</taxon>
        <taxon>Agrilinae</taxon>
        <taxon>Agrilus</taxon>
    </lineage>
</organism>
<feature type="region of interest" description="Disordered" evidence="1">
    <location>
        <begin position="393"/>
        <end position="412"/>
    </location>
</feature>
<evidence type="ECO:0000313" key="2">
    <source>
        <dbReference type="Proteomes" id="UP000192223"/>
    </source>
</evidence>
<protein>
    <submittedName>
        <fullName evidence="3">Uncharacterized protein LOC108738724 isoform X1</fullName>
    </submittedName>
</protein>
<gene>
    <name evidence="3" type="primary">LOC108738724</name>
</gene>
<feature type="region of interest" description="Disordered" evidence="1">
    <location>
        <begin position="214"/>
        <end position="233"/>
    </location>
</feature>
<keyword evidence="2" id="KW-1185">Reference proteome</keyword>